<dbReference type="Pfam" id="PF07727">
    <property type="entry name" value="RVT_2"/>
    <property type="match status" value="1"/>
</dbReference>
<dbReference type="CDD" id="cd09272">
    <property type="entry name" value="RNase_HI_RT_Ty1"/>
    <property type="match status" value="1"/>
</dbReference>
<dbReference type="PANTHER" id="PTHR11439:SF467">
    <property type="entry name" value="INTEGRASE CATALYTIC DOMAIN-CONTAINING PROTEIN"/>
    <property type="match status" value="1"/>
</dbReference>
<dbReference type="Proteomes" id="UP000765509">
    <property type="component" value="Unassembled WGS sequence"/>
</dbReference>
<dbReference type="InterPro" id="IPR043502">
    <property type="entry name" value="DNA/RNA_pol_sf"/>
</dbReference>
<dbReference type="PANTHER" id="PTHR11439">
    <property type="entry name" value="GAG-POL-RELATED RETROTRANSPOSON"/>
    <property type="match status" value="1"/>
</dbReference>
<dbReference type="OrthoDB" id="3344688at2759"/>
<feature type="domain" description="Reverse transcriptase Ty1/copia-type" evidence="1">
    <location>
        <begin position="23"/>
        <end position="172"/>
    </location>
</feature>
<dbReference type="InterPro" id="IPR013103">
    <property type="entry name" value="RVT_2"/>
</dbReference>
<proteinExistence type="predicted"/>
<sequence length="384" mass="43450">MLWKPSGAYGALFPYVLLSSKKRGEIDAPIYVSQVANFEVPGKKDWVWMLNKSLYGTKQAPRQWRAHLVDSFKQLGLSACDSDESLFFNRDKDLFIHIHIDDGLIVGSFKEKIQSILLGLQKTYKLKTQEMPKQHLGYTFSWLKDGLILHQADFCKKIIEEFRMETANSIKTLVPLTKAIGMLTYLALHTRPDIAFTVNLLSQHVNAPTVAQWQLVKHLLRYLCGTMSTGIKFTRNDSSVTNLVGWADADYGNSALTKKLTSGFVITLYGNPISWCTKKQPIMAQSTTKEEFVAINKCAKQLRWLSMLLTLIGLKTGIPTILNDNRGAVFIAEEAQLNQNSKHIEIRFQYVRDMFLPSSTQTHLLKGIAIDNIKTRISEEETSG</sequence>
<accession>A0A9Q3KJY1</accession>
<gene>
    <name evidence="2" type="ORF">O181_122503</name>
</gene>
<keyword evidence="3" id="KW-1185">Reference proteome</keyword>
<dbReference type="EMBL" id="AVOT02113428">
    <property type="protein sequence ID" value="MBW0582788.1"/>
    <property type="molecule type" value="Genomic_DNA"/>
</dbReference>
<dbReference type="SUPFAM" id="SSF56672">
    <property type="entry name" value="DNA/RNA polymerases"/>
    <property type="match status" value="1"/>
</dbReference>
<feature type="non-terminal residue" evidence="2">
    <location>
        <position position="1"/>
    </location>
</feature>
<comment type="caution">
    <text evidence="2">The sequence shown here is derived from an EMBL/GenBank/DDBJ whole genome shotgun (WGS) entry which is preliminary data.</text>
</comment>
<organism evidence="2 3">
    <name type="scientific">Austropuccinia psidii MF-1</name>
    <dbReference type="NCBI Taxonomy" id="1389203"/>
    <lineage>
        <taxon>Eukaryota</taxon>
        <taxon>Fungi</taxon>
        <taxon>Dikarya</taxon>
        <taxon>Basidiomycota</taxon>
        <taxon>Pucciniomycotina</taxon>
        <taxon>Pucciniomycetes</taxon>
        <taxon>Pucciniales</taxon>
        <taxon>Sphaerophragmiaceae</taxon>
        <taxon>Austropuccinia</taxon>
    </lineage>
</organism>
<protein>
    <recommendedName>
        <fullName evidence="1">Reverse transcriptase Ty1/copia-type domain-containing protein</fullName>
    </recommendedName>
</protein>
<reference evidence="2" key="1">
    <citation type="submission" date="2021-03" db="EMBL/GenBank/DDBJ databases">
        <title>Draft genome sequence of rust myrtle Austropuccinia psidii MF-1, a brazilian biotype.</title>
        <authorList>
            <person name="Quecine M.C."/>
            <person name="Pachon D.M.R."/>
            <person name="Bonatelli M.L."/>
            <person name="Correr F.H."/>
            <person name="Franceschini L.M."/>
            <person name="Leite T.F."/>
            <person name="Margarido G.R.A."/>
            <person name="Almeida C.A."/>
            <person name="Ferrarezi J.A."/>
            <person name="Labate C.A."/>
        </authorList>
    </citation>
    <scope>NUCLEOTIDE SEQUENCE</scope>
    <source>
        <strain evidence="2">MF-1</strain>
    </source>
</reference>
<evidence type="ECO:0000259" key="1">
    <source>
        <dbReference type="Pfam" id="PF07727"/>
    </source>
</evidence>
<name>A0A9Q3KJY1_9BASI</name>
<evidence type="ECO:0000313" key="3">
    <source>
        <dbReference type="Proteomes" id="UP000765509"/>
    </source>
</evidence>
<dbReference type="AlphaFoldDB" id="A0A9Q3KJY1"/>
<evidence type="ECO:0000313" key="2">
    <source>
        <dbReference type="EMBL" id="MBW0582788.1"/>
    </source>
</evidence>